<protein>
    <recommendedName>
        <fullName evidence="2">Putative zinc-finger domain-containing protein</fullName>
    </recommendedName>
</protein>
<evidence type="ECO:0000313" key="4">
    <source>
        <dbReference type="Proteomes" id="UP000095544"/>
    </source>
</evidence>
<evidence type="ECO:0000256" key="1">
    <source>
        <dbReference type="SAM" id="Phobius"/>
    </source>
</evidence>
<evidence type="ECO:0000259" key="2">
    <source>
        <dbReference type="Pfam" id="PF13490"/>
    </source>
</evidence>
<dbReference type="STRING" id="39482.ERS852491_00908"/>
<keyword evidence="1" id="KW-0472">Membrane</keyword>
<dbReference type="InterPro" id="IPR027383">
    <property type="entry name" value="Znf_put"/>
</dbReference>
<dbReference type="RefSeq" id="WP_055151408.1">
    <property type="nucleotide sequence ID" value="NZ_CYZU01000006.1"/>
</dbReference>
<keyword evidence="1" id="KW-1133">Transmembrane helix</keyword>
<evidence type="ECO:0000313" key="3">
    <source>
        <dbReference type="EMBL" id="CUN95687.1"/>
    </source>
</evidence>
<keyword evidence="1" id="KW-0812">Transmembrane</keyword>
<dbReference type="EMBL" id="CYZU01000006">
    <property type="protein sequence ID" value="CUN95687.1"/>
    <property type="molecule type" value="Genomic_DNA"/>
</dbReference>
<sequence>MKCEMIRDLLPLYIDGLTSEESNKEIDKHLKTCRGCKEYYREMTGEISEAVTISEEEIQDVELIKKIKRQRQKRILGVISGAVLVFAVLTALLLPRFYSHVKYDEIKLNYGTRGNIAYIELETKPGYEIYFTGTTKENESYLKALSIRKIGGTEKDVSGWEDEIGTKEDPCKWTIEFEDKIVVFENGELVEQKDK</sequence>
<gene>
    <name evidence="3" type="ORF">ERS852491_00908</name>
</gene>
<organism evidence="3 4">
    <name type="scientific">Faecalicatena contorta</name>
    <dbReference type="NCBI Taxonomy" id="39482"/>
    <lineage>
        <taxon>Bacteria</taxon>
        <taxon>Bacillati</taxon>
        <taxon>Bacillota</taxon>
        <taxon>Clostridia</taxon>
        <taxon>Lachnospirales</taxon>
        <taxon>Lachnospiraceae</taxon>
        <taxon>Faecalicatena</taxon>
    </lineage>
</organism>
<name>A0A174B4D0_9FIRM</name>
<proteinExistence type="predicted"/>
<feature type="domain" description="Putative zinc-finger" evidence="2">
    <location>
        <begin position="3"/>
        <end position="36"/>
    </location>
</feature>
<dbReference type="OrthoDB" id="6194834at2"/>
<dbReference type="Proteomes" id="UP000095544">
    <property type="component" value="Unassembled WGS sequence"/>
</dbReference>
<feature type="transmembrane region" description="Helical" evidence="1">
    <location>
        <begin position="75"/>
        <end position="98"/>
    </location>
</feature>
<dbReference type="Pfam" id="PF13490">
    <property type="entry name" value="zf-HC2"/>
    <property type="match status" value="1"/>
</dbReference>
<dbReference type="AlphaFoldDB" id="A0A174B4D0"/>
<reference evidence="3 4" key="1">
    <citation type="submission" date="2015-09" db="EMBL/GenBank/DDBJ databases">
        <authorList>
            <consortium name="Pathogen Informatics"/>
        </authorList>
    </citation>
    <scope>NUCLEOTIDE SEQUENCE [LARGE SCALE GENOMIC DNA]</scope>
    <source>
        <strain evidence="3 4">2789STDY5834876</strain>
    </source>
</reference>
<accession>A0A174B4D0</accession>